<evidence type="ECO:0000313" key="3">
    <source>
        <dbReference type="Proteomes" id="UP000181790"/>
    </source>
</evidence>
<sequence length="86" mass="9537">MDAPLLKFIGTLVLTTGAAVCYGVFIRSSRQQITRMESLYLTGKVQHATYRRFTDGMWQTMILVSVVLLLMIAGSVAQILNMLGIL</sequence>
<evidence type="ECO:0000256" key="1">
    <source>
        <dbReference type="SAM" id="Phobius"/>
    </source>
</evidence>
<feature type="transmembrane region" description="Helical" evidence="1">
    <location>
        <begin position="61"/>
        <end position="80"/>
    </location>
</feature>
<keyword evidence="1" id="KW-0812">Transmembrane</keyword>
<dbReference type="AlphaFoldDB" id="A0A1S2VMZ4"/>
<keyword evidence="3" id="KW-1185">Reference proteome</keyword>
<evidence type="ECO:0000313" key="2">
    <source>
        <dbReference type="EMBL" id="OIN59770.1"/>
    </source>
</evidence>
<dbReference type="RefSeq" id="WP_071502571.1">
    <property type="nucleotide sequence ID" value="NZ_MORL01000003.1"/>
</dbReference>
<keyword evidence="1" id="KW-1133">Transmembrane helix</keyword>
<name>A0A1S2VMZ4_9BACT</name>
<protein>
    <submittedName>
        <fullName evidence="2">Uncharacterized protein</fullName>
    </submittedName>
</protein>
<comment type="caution">
    <text evidence="2">The sequence shown here is derived from an EMBL/GenBank/DDBJ whole genome shotgun (WGS) entry which is preliminary data.</text>
</comment>
<reference evidence="2 3" key="1">
    <citation type="submission" date="2016-10" db="EMBL/GenBank/DDBJ databases">
        <title>Arsenicibacter rosenii gen. nov., sp. nov., an efficient arsenic-methylating bacterium isolated from an arsenic-contaminated paddy soil.</title>
        <authorList>
            <person name="Huang K."/>
        </authorList>
    </citation>
    <scope>NUCLEOTIDE SEQUENCE [LARGE SCALE GENOMIC DNA]</scope>
    <source>
        <strain evidence="2 3">SM-1</strain>
    </source>
</reference>
<keyword evidence="1" id="KW-0472">Membrane</keyword>
<proteinExistence type="predicted"/>
<dbReference type="Proteomes" id="UP000181790">
    <property type="component" value="Unassembled WGS sequence"/>
</dbReference>
<feature type="transmembrane region" description="Helical" evidence="1">
    <location>
        <begin position="6"/>
        <end position="26"/>
    </location>
</feature>
<dbReference type="EMBL" id="MORL01000003">
    <property type="protein sequence ID" value="OIN59770.1"/>
    <property type="molecule type" value="Genomic_DNA"/>
</dbReference>
<organism evidence="2 3">
    <name type="scientific">Arsenicibacter rosenii</name>
    <dbReference type="NCBI Taxonomy" id="1750698"/>
    <lineage>
        <taxon>Bacteria</taxon>
        <taxon>Pseudomonadati</taxon>
        <taxon>Bacteroidota</taxon>
        <taxon>Cytophagia</taxon>
        <taxon>Cytophagales</taxon>
        <taxon>Spirosomataceae</taxon>
        <taxon>Arsenicibacter</taxon>
    </lineage>
</organism>
<accession>A0A1S2VMZ4</accession>
<gene>
    <name evidence="2" type="ORF">BLX24_07900</name>
</gene>